<reference evidence="1 2" key="1">
    <citation type="submission" date="2024-04" db="EMBL/GenBank/DDBJ databases">
        <title>Bacterial endophytes with biocontrol capabilities against important plant pathogens.</title>
        <authorList>
            <person name="Alayande K.A."/>
        </authorList>
    </citation>
    <scope>NUCLEOTIDE SEQUENCE [LARGE SCALE GENOMIC DNA]</scope>
    <source>
        <strain evidence="1 2">KV22</strain>
    </source>
</reference>
<dbReference type="RefSeq" id="WP_341987517.1">
    <property type="nucleotide sequence ID" value="NZ_JBBYHY010000009.1"/>
</dbReference>
<sequence>MAATQRPPVGVEEALARIATVADAPASTQAAQALWRMPLDAPVIVHDRASGSSWRRDSATGAALPVVLRNDQPPANTCITIDGAPAVLLLLPLPGDRDGLATLFWHEQWHCVQAALGLPAAEGDTAHLDGEAGRTALRLEMRALAQALSTRDEHQARQHAAAALGYRALRADSAAPPTRALDEEAKVERNEGLAEYTGRAIAAATHGGDATAAAVGALAKADASQSFVRSTAYVTGPAYGLLLDRWSPAWRRAVSAGTTLPALLADALGVAWRGAGIAQNDAGYGADEVRAEERERAKERERRSAGYRERFLGNDAVRLPLRNSSISFDPRSLFPLDDAGTVYTPLTVRDEWGELTAVSGGLLSRDWALLSVSGGVVDGAGSRWTGPGWTLVLGEGWRLERGGDGWGLTKGWGSGVGDPGDAGE</sequence>
<keyword evidence="2" id="KW-1185">Reference proteome</keyword>
<name>A0ABU9JT52_9GAMM</name>
<accession>A0ABU9JT52</accession>
<organism evidence="1 2">
    <name type="scientific">Stenotrophomonas bentonitica</name>
    <dbReference type="NCBI Taxonomy" id="1450134"/>
    <lineage>
        <taxon>Bacteria</taxon>
        <taxon>Pseudomonadati</taxon>
        <taxon>Pseudomonadota</taxon>
        <taxon>Gammaproteobacteria</taxon>
        <taxon>Lysobacterales</taxon>
        <taxon>Lysobacteraceae</taxon>
        <taxon>Stenotrophomonas</taxon>
    </lineage>
</organism>
<proteinExistence type="predicted"/>
<dbReference type="Proteomes" id="UP001455088">
    <property type="component" value="Unassembled WGS sequence"/>
</dbReference>
<gene>
    <name evidence="1" type="ORF">AAE039_17020</name>
</gene>
<evidence type="ECO:0000313" key="1">
    <source>
        <dbReference type="EMBL" id="MEL3955261.1"/>
    </source>
</evidence>
<protein>
    <submittedName>
        <fullName evidence="1">Uncharacterized protein</fullName>
    </submittedName>
</protein>
<evidence type="ECO:0000313" key="2">
    <source>
        <dbReference type="Proteomes" id="UP001455088"/>
    </source>
</evidence>
<dbReference type="EMBL" id="JBBYHY010000009">
    <property type="protein sequence ID" value="MEL3955261.1"/>
    <property type="molecule type" value="Genomic_DNA"/>
</dbReference>
<comment type="caution">
    <text evidence="1">The sequence shown here is derived from an EMBL/GenBank/DDBJ whole genome shotgun (WGS) entry which is preliminary data.</text>
</comment>